<reference evidence="2 3" key="1">
    <citation type="submission" date="2022-03" db="EMBL/GenBank/DDBJ databases">
        <title>Novel taxa within the pig intestine.</title>
        <authorList>
            <person name="Wylensek D."/>
            <person name="Bishof K."/>
            <person name="Afrizal A."/>
            <person name="Clavel T."/>
        </authorList>
    </citation>
    <scope>NUCLEOTIDE SEQUENCE [LARGE SCALE GENOMIC DNA]</scope>
    <source>
        <strain evidence="2 3">CLA-KB-P66</strain>
    </source>
</reference>
<dbReference type="EMBL" id="JALBUT010000004">
    <property type="protein sequence ID" value="MDX8415447.1"/>
    <property type="molecule type" value="Genomic_DNA"/>
</dbReference>
<proteinExistence type="predicted"/>
<organism evidence="2 3">
    <name type="scientific">Intestinicryptomonas porci</name>
    <dbReference type="NCBI Taxonomy" id="2926320"/>
    <lineage>
        <taxon>Bacteria</taxon>
        <taxon>Pseudomonadati</taxon>
        <taxon>Verrucomicrobiota</taxon>
        <taxon>Opitutia</taxon>
        <taxon>Opitutales</taxon>
        <taxon>Intestinicryptomonaceae</taxon>
        <taxon>Intestinicryptomonas</taxon>
    </lineage>
</organism>
<evidence type="ECO:0000313" key="2">
    <source>
        <dbReference type="EMBL" id="MDX8415447.1"/>
    </source>
</evidence>
<keyword evidence="1" id="KW-0472">Membrane</keyword>
<name>A0ABU4WFV4_9BACT</name>
<accession>A0ABU4WFV4</accession>
<evidence type="ECO:0000313" key="3">
    <source>
        <dbReference type="Proteomes" id="UP001275932"/>
    </source>
</evidence>
<feature type="transmembrane region" description="Helical" evidence="1">
    <location>
        <begin position="76"/>
        <end position="93"/>
    </location>
</feature>
<feature type="transmembrane region" description="Helical" evidence="1">
    <location>
        <begin position="7"/>
        <end position="26"/>
    </location>
</feature>
<protein>
    <recommendedName>
        <fullName evidence="4">Intracellular septation protein A</fullName>
    </recommendedName>
</protein>
<dbReference type="Proteomes" id="UP001275932">
    <property type="component" value="Unassembled WGS sequence"/>
</dbReference>
<keyword evidence="3" id="KW-1185">Reference proteome</keyword>
<keyword evidence="1" id="KW-1133">Transmembrane helix</keyword>
<feature type="transmembrane region" description="Helical" evidence="1">
    <location>
        <begin position="123"/>
        <end position="142"/>
    </location>
</feature>
<gene>
    <name evidence="2" type="ORF">MOX91_04535</name>
</gene>
<evidence type="ECO:0008006" key="4">
    <source>
        <dbReference type="Google" id="ProtNLM"/>
    </source>
</evidence>
<keyword evidence="1" id="KW-0812">Transmembrane</keyword>
<sequence>MKSSAPVKAIAAAVVACYPFAVFFAIKSGCGEAAVAVLTIAVLLGFFINRQKILLVGGISVIALSAVLGRAELVKFYPVVMNFTVMAVFALSLKKKPLVQIIGEKMRGALPQKGVEYARKATFAWAVFMFFLAMCSLATVFMSNEVWAAFNGFLSYILIVLMFFFEYLARRKALKDVC</sequence>
<feature type="transmembrane region" description="Helical" evidence="1">
    <location>
        <begin position="32"/>
        <end position="48"/>
    </location>
</feature>
<dbReference type="RefSeq" id="WP_370396895.1">
    <property type="nucleotide sequence ID" value="NZ_JALBUT010000004.1"/>
</dbReference>
<evidence type="ECO:0000256" key="1">
    <source>
        <dbReference type="SAM" id="Phobius"/>
    </source>
</evidence>
<comment type="caution">
    <text evidence="2">The sequence shown here is derived from an EMBL/GenBank/DDBJ whole genome shotgun (WGS) entry which is preliminary data.</text>
</comment>
<feature type="transmembrane region" description="Helical" evidence="1">
    <location>
        <begin position="148"/>
        <end position="169"/>
    </location>
</feature>
<feature type="transmembrane region" description="Helical" evidence="1">
    <location>
        <begin position="53"/>
        <end position="70"/>
    </location>
</feature>